<protein>
    <submittedName>
        <fullName evidence="2">Uncharacterized protein</fullName>
    </submittedName>
</protein>
<organism evidence="2 3">
    <name type="scientific">Candidatus Muproteobacteria bacterium RBG_16_60_9</name>
    <dbReference type="NCBI Taxonomy" id="1817755"/>
    <lineage>
        <taxon>Bacteria</taxon>
        <taxon>Pseudomonadati</taxon>
        <taxon>Pseudomonadota</taxon>
        <taxon>Candidatus Muproteobacteria</taxon>
    </lineage>
</organism>
<reference evidence="2 3" key="1">
    <citation type="journal article" date="2016" name="Nat. Commun.">
        <title>Thousands of microbial genomes shed light on interconnected biogeochemical processes in an aquifer system.</title>
        <authorList>
            <person name="Anantharaman K."/>
            <person name="Brown C.T."/>
            <person name="Hug L.A."/>
            <person name="Sharon I."/>
            <person name="Castelle C.J."/>
            <person name="Probst A.J."/>
            <person name="Thomas B.C."/>
            <person name="Singh A."/>
            <person name="Wilkins M.J."/>
            <person name="Karaoz U."/>
            <person name="Brodie E.L."/>
            <person name="Williams K.H."/>
            <person name="Hubbard S.S."/>
            <person name="Banfield J.F."/>
        </authorList>
    </citation>
    <scope>NUCLEOTIDE SEQUENCE [LARGE SCALE GENOMIC DNA]</scope>
</reference>
<proteinExistence type="predicted"/>
<dbReference type="EMBL" id="MFSP01000186">
    <property type="protein sequence ID" value="OGI61850.1"/>
    <property type="molecule type" value="Genomic_DNA"/>
</dbReference>
<dbReference type="AlphaFoldDB" id="A0A1F6UWL8"/>
<evidence type="ECO:0000256" key="1">
    <source>
        <dbReference type="SAM" id="MobiDB-lite"/>
    </source>
</evidence>
<accession>A0A1F6UWL8</accession>
<comment type="caution">
    <text evidence="2">The sequence shown here is derived from an EMBL/GenBank/DDBJ whole genome shotgun (WGS) entry which is preliminary data.</text>
</comment>
<sequence length="72" mass="7455">MYPSGSSGFAIHAVSTVNDAELGTTGGELPFPSTPPPPPQALSESNPITANALKLAQHAIFEPERFSISAFS</sequence>
<name>A0A1F6UWL8_9PROT</name>
<evidence type="ECO:0000313" key="3">
    <source>
        <dbReference type="Proteomes" id="UP000179076"/>
    </source>
</evidence>
<evidence type="ECO:0000313" key="2">
    <source>
        <dbReference type="EMBL" id="OGI61850.1"/>
    </source>
</evidence>
<gene>
    <name evidence="2" type="ORF">A2W18_14760</name>
</gene>
<dbReference type="Proteomes" id="UP000179076">
    <property type="component" value="Unassembled WGS sequence"/>
</dbReference>
<feature type="region of interest" description="Disordered" evidence="1">
    <location>
        <begin position="21"/>
        <end position="45"/>
    </location>
</feature>